<dbReference type="OrthoDB" id="354769at2759"/>
<feature type="region of interest" description="Disordered" evidence="1">
    <location>
        <begin position="106"/>
        <end position="169"/>
    </location>
</feature>
<dbReference type="KEGG" id="lbc:LACBIDRAFT_291737"/>
<feature type="region of interest" description="Disordered" evidence="1">
    <location>
        <begin position="50"/>
        <end position="82"/>
    </location>
</feature>
<feature type="compositionally biased region" description="Polar residues" evidence="1">
    <location>
        <begin position="217"/>
        <end position="233"/>
    </location>
</feature>
<dbReference type="InParanoid" id="B0CRR2"/>
<feature type="region of interest" description="Disordered" evidence="1">
    <location>
        <begin position="493"/>
        <end position="525"/>
    </location>
</feature>
<feature type="compositionally biased region" description="Polar residues" evidence="1">
    <location>
        <begin position="50"/>
        <end position="64"/>
    </location>
</feature>
<accession>B0CRR2</accession>
<feature type="region of interest" description="Disordered" evidence="1">
    <location>
        <begin position="786"/>
        <end position="846"/>
    </location>
</feature>
<feature type="region of interest" description="Disordered" evidence="1">
    <location>
        <begin position="587"/>
        <end position="612"/>
    </location>
</feature>
<dbReference type="EMBL" id="DS547091">
    <property type="protein sequence ID" value="EDR15868.1"/>
    <property type="molecule type" value="Genomic_DNA"/>
</dbReference>
<feature type="region of interest" description="Disordered" evidence="1">
    <location>
        <begin position="186"/>
        <end position="247"/>
    </location>
</feature>
<evidence type="ECO:0000313" key="2">
    <source>
        <dbReference type="EMBL" id="EDR15868.1"/>
    </source>
</evidence>
<dbReference type="AlphaFoldDB" id="B0CRR2"/>
<feature type="compositionally biased region" description="Low complexity" evidence="1">
    <location>
        <begin position="116"/>
        <end position="129"/>
    </location>
</feature>
<evidence type="ECO:0000256" key="1">
    <source>
        <dbReference type="SAM" id="MobiDB-lite"/>
    </source>
</evidence>
<feature type="compositionally biased region" description="Polar residues" evidence="1">
    <location>
        <begin position="790"/>
        <end position="805"/>
    </location>
</feature>
<dbReference type="Proteomes" id="UP000001194">
    <property type="component" value="Unassembled WGS sequence"/>
</dbReference>
<feature type="compositionally biased region" description="Basic and acidic residues" evidence="1">
    <location>
        <begin position="65"/>
        <end position="79"/>
    </location>
</feature>
<proteinExistence type="predicted"/>
<feature type="compositionally biased region" description="Polar residues" evidence="1">
    <location>
        <begin position="308"/>
        <end position="324"/>
    </location>
</feature>
<feature type="compositionally biased region" description="Pro residues" evidence="1">
    <location>
        <begin position="130"/>
        <end position="140"/>
    </location>
</feature>
<feature type="compositionally biased region" description="Polar residues" evidence="1">
    <location>
        <begin position="375"/>
        <end position="388"/>
    </location>
</feature>
<feature type="compositionally biased region" description="Polar residues" evidence="1">
    <location>
        <begin position="156"/>
        <end position="165"/>
    </location>
</feature>
<evidence type="ECO:0000313" key="3">
    <source>
        <dbReference type="Proteomes" id="UP000001194"/>
    </source>
</evidence>
<name>B0CRR2_LACBS</name>
<feature type="region of interest" description="Disordered" evidence="1">
    <location>
        <begin position="629"/>
        <end position="654"/>
    </location>
</feature>
<dbReference type="RefSeq" id="XP_001874076.1">
    <property type="nucleotide sequence ID" value="XM_001874041.1"/>
</dbReference>
<gene>
    <name evidence="2" type="ORF">LACBIDRAFT_291737</name>
</gene>
<dbReference type="HOGENOM" id="CLU_009726_0_0_1"/>
<feature type="region of interest" description="Disordered" evidence="1">
    <location>
        <begin position="308"/>
        <end position="393"/>
    </location>
</feature>
<dbReference type="GeneID" id="6069100"/>
<sequence length="1002" mass="111195">MSVLTVAEIDDQDWSSYYADDLRNLLALEWWRPLSELKTPSELRKCQYTSGTASSEFHQPITSTRRSELGLQDKKDGKKINNPRSLVISSNLEALLEHEERLRGNIALSTPPPPYSSDVSSPTIASLPPHTSPGLPPPPRGPRKTRPLTLGVANPGSASIQTPSHSLPARAVDDIAQTTRSDLLTSSITAVGSPSSSTSNPYINPAPSMEDVLQVDGDQSSTASSQPPLSTVNALPETHEGDRTDTVSLPMNLGFQILPRDETLSATLTSPSERLAIPQRPLALPQSQSRTLPSSRADKFLTIGKSTTNFFSNKNGQPSNSQHLPLSDAPLTPNLRDPVESEGEEMDTEGAIGNSQKTRSVKNAWHDGPLLSHGSVASENTHEPGTSISREEDPRISISSTIYPSSSYNSHSHSLYNFHGTHEQLADIPPLANPESFIEIFTPSKAEFTIPDHNMLSAPERLFDSNYQFSISSKPHLDQTHSPIPILPRALFRSSRPGKSRQSSPKGSPPEHSLHGDPILPPTTNFLDLAERTDLIKKSRKLARVFGETPGAEAMAHQEAGRTASSTRMPQARRRFDDLDTPSLRQRRMSERSPIDPQFLTSSGRRHSAPLTPDDVSFLSITAKKNRNLCRPASPSNQSLFENMTPEEQAEDERRRKRERLAKLHRFLGSRVPTDLVLGFSDLDASLPPTQAATESAKVEEVTRKAWLRRRRSSSVVALPSTWSDDLDRVKEELNNREKAINVRRAQKMEKVFGIAPPQTLYHTRHSPSPSVPTTPIIHNEAFFGHSIPEATTSQRNINRSSYTKTARKSSRPGTSESSKRLLPKGPGSSEYDDVTRQSDNYPGSNSLLYQHYQHSLQSLNDILDHDDRASLVELHQYLNGGESVEITLQDLSKPTERRISNASIKSERRRSLPARTSMISLASEYSITSPKPEVTDFELRRRRAAKLTQFFGVDYRELIMDVLDSIENSLENERKGGTLRAEQLEDLLERLRNLKVKPHGF</sequence>
<feature type="compositionally biased region" description="Polar residues" evidence="1">
    <location>
        <begin position="186"/>
        <end position="202"/>
    </location>
</feature>
<protein>
    <submittedName>
        <fullName evidence="2">Predicted protein</fullName>
    </submittedName>
</protein>
<reference evidence="2 3" key="1">
    <citation type="journal article" date="2008" name="Nature">
        <title>The genome of Laccaria bicolor provides insights into mycorrhizal symbiosis.</title>
        <authorList>
            <person name="Martin F."/>
            <person name="Aerts A."/>
            <person name="Ahren D."/>
            <person name="Brun A."/>
            <person name="Danchin E.G.J."/>
            <person name="Duchaussoy F."/>
            <person name="Gibon J."/>
            <person name="Kohler A."/>
            <person name="Lindquist E."/>
            <person name="Pereda V."/>
            <person name="Salamov A."/>
            <person name="Shapiro H.J."/>
            <person name="Wuyts J."/>
            <person name="Blaudez D."/>
            <person name="Buee M."/>
            <person name="Brokstein P."/>
            <person name="Canbaeck B."/>
            <person name="Cohen D."/>
            <person name="Courty P.E."/>
            <person name="Coutinho P.M."/>
            <person name="Delaruelle C."/>
            <person name="Detter J.C."/>
            <person name="Deveau A."/>
            <person name="DiFazio S."/>
            <person name="Duplessis S."/>
            <person name="Fraissinet-Tachet L."/>
            <person name="Lucic E."/>
            <person name="Frey-Klett P."/>
            <person name="Fourrey C."/>
            <person name="Feussner I."/>
            <person name="Gay G."/>
            <person name="Grimwood J."/>
            <person name="Hoegger P.J."/>
            <person name="Jain P."/>
            <person name="Kilaru S."/>
            <person name="Labbe J."/>
            <person name="Lin Y.C."/>
            <person name="Legue V."/>
            <person name="Le Tacon F."/>
            <person name="Marmeisse R."/>
            <person name="Melayah D."/>
            <person name="Montanini B."/>
            <person name="Muratet M."/>
            <person name="Nehls U."/>
            <person name="Niculita-Hirzel H."/>
            <person name="Oudot-Le Secq M.P."/>
            <person name="Peter M."/>
            <person name="Quesneville H."/>
            <person name="Rajashekar B."/>
            <person name="Reich M."/>
            <person name="Rouhier N."/>
            <person name="Schmutz J."/>
            <person name="Yin T."/>
            <person name="Chalot M."/>
            <person name="Henrissat B."/>
            <person name="Kuees U."/>
            <person name="Lucas S."/>
            <person name="Van de Peer Y."/>
            <person name="Podila G.K."/>
            <person name="Polle A."/>
            <person name="Pukkila P.J."/>
            <person name="Richardson P.M."/>
            <person name="Rouze P."/>
            <person name="Sanders I.R."/>
            <person name="Stajich J.E."/>
            <person name="Tunlid A."/>
            <person name="Tuskan G."/>
            <person name="Grigoriev I.V."/>
        </authorList>
    </citation>
    <scope>NUCLEOTIDE SEQUENCE [LARGE SCALE GENOMIC DNA]</scope>
    <source>
        <strain evidence="3">S238N-H82 / ATCC MYA-4686</strain>
    </source>
</reference>
<organism evidence="3">
    <name type="scientific">Laccaria bicolor (strain S238N-H82 / ATCC MYA-4686)</name>
    <name type="common">Bicoloured deceiver</name>
    <name type="synonym">Laccaria laccata var. bicolor</name>
    <dbReference type="NCBI Taxonomy" id="486041"/>
    <lineage>
        <taxon>Eukaryota</taxon>
        <taxon>Fungi</taxon>
        <taxon>Dikarya</taxon>
        <taxon>Basidiomycota</taxon>
        <taxon>Agaricomycotina</taxon>
        <taxon>Agaricomycetes</taxon>
        <taxon>Agaricomycetidae</taxon>
        <taxon>Agaricales</taxon>
        <taxon>Agaricineae</taxon>
        <taxon>Hydnangiaceae</taxon>
        <taxon>Laccaria</taxon>
    </lineage>
</organism>
<keyword evidence="3" id="KW-1185">Reference proteome</keyword>